<dbReference type="RefSeq" id="WP_099686009.1">
    <property type="nucleotide sequence ID" value="NZ_NWUW01000026.1"/>
</dbReference>
<dbReference type="AlphaFoldDB" id="A0A2G6Q7I2"/>
<proteinExistence type="predicted"/>
<comment type="caution">
    <text evidence="1">The sequence shown here is derived from an EMBL/GenBank/DDBJ whole genome shotgun (WGS) entry which is preliminary data.</text>
</comment>
<dbReference type="EMBL" id="NWUW01000026">
    <property type="protein sequence ID" value="PIE92777.1"/>
    <property type="molecule type" value="Genomic_DNA"/>
</dbReference>
<accession>A0A2G6Q7I2</accession>
<gene>
    <name evidence="1" type="ORF">CO726_24740</name>
</gene>
<organism evidence="1 2">
    <name type="scientific">Bacillus fungorum</name>
    <dbReference type="NCBI Taxonomy" id="2039284"/>
    <lineage>
        <taxon>Bacteria</taxon>
        <taxon>Bacillati</taxon>
        <taxon>Bacillota</taxon>
        <taxon>Bacilli</taxon>
        <taxon>Bacillales</taxon>
        <taxon>Bacillaceae</taxon>
        <taxon>Bacillus</taxon>
    </lineage>
</organism>
<reference evidence="1 2" key="1">
    <citation type="submission" date="2017-09" db="EMBL/GenBank/DDBJ databases">
        <title>Biocontrol bacteria screening and application from spent mushroom substrate.</title>
        <authorList>
            <person name="Sun X."/>
        </authorList>
    </citation>
    <scope>NUCLEOTIDE SEQUENCE [LARGE SCALE GENOMIC DNA]</scope>
    <source>
        <strain evidence="1 2">100374</strain>
    </source>
</reference>
<evidence type="ECO:0000313" key="2">
    <source>
        <dbReference type="Proteomes" id="UP000228484"/>
    </source>
</evidence>
<name>A0A2G6Q7I2_9BACI</name>
<evidence type="ECO:0000313" key="1">
    <source>
        <dbReference type="EMBL" id="PIE92777.1"/>
    </source>
</evidence>
<protein>
    <submittedName>
        <fullName evidence="1">Uncharacterized protein</fullName>
    </submittedName>
</protein>
<dbReference type="Proteomes" id="UP000228484">
    <property type="component" value="Unassembled WGS sequence"/>
</dbReference>
<keyword evidence="2" id="KW-1185">Reference proteome</keyword>
<sequence>MPAFTVKNLHTCQPRFVAFCKAKGLKENDTWNSWDYINWISEKATEFKTLNGLKQDDSLKKVKNGHERFDIFLQGVAS</sequence>